<sequence>MVAWIGSRTVPLPAAIEHVAKLLAKSRCPVFSLDSDVHGCRSLIALAERVGATYDHVNGRDLAHEVALHTDIGGFFATATEVRRRADVIVIVGDIPAAHHDLLLSLAATKPDLSRAAGRRWFRINGKGGPALEGELRRRAKVVEVGAPDLPIDAVLGILRASLGGRRTPAALTDIDALLGALGKASFPVFVFSRPTDPASLAMLQGMLIDINRKQRASALFLPSDDDAWGMVLASTWMTGFPPRTGFSTGSPVYDPWLCDIDRMIAAKEADLYLWVSERDEARPPRRGGLPTIALVRSDRPFSGAAVTVRIGKAGLDHDGVVYSSRIGTLRAATATAPSDLPSVAAIAGELQHALQSEDMASC</sequence>
<reference evidence="2" key="1">
    <citation type="submission" date="2017-04" db="EMBL/GenBank/DDBJ databases">
        <authorList>
            <person name="Varghese N."/>
            <person name="Submissions S."/>
        </authorList>
    </citation>
    <scope>NUCLEOTIDE SEQUENCE [LARGE SCALE GENOMIC DNA]</scope>
    <source>
        <strain evidence="2">B4P</strain>
    </source>
</reference>
<organism evidence="1 2">
    <name type="scientific">Xaviernesmea oryzae</name>
    <dbReference type="NCBI Taxonomy" id="464029"/>
    <lineage>
        <taxon>Bacteria</taxon>
        <taxon>Pseudomonadati</taxon>
        <taxon>Pseudomonadota</taxon>
        <taxon>Alphaproteobacteria</taxon>
        <taxon>Hyphomicrobiales</taxon>
        <taxon>Rhizobiaceae</taxon>
        <taxon>Rhizobium/Agrobacterium group</taxon>
        <taxon>Xaviernesmea</taxon>
    </lineage>
</organism>
<dbReference type="SUPFAM" id="SSF52467">
    <property type="entry name" value="DHS-like NAD/FAD-binding domain"/>
    <property type="match status" value="1"/>
</dbReference>
<protein>
    <submittedName>
        <fullName evidence="1">Formylmethanofuran dehydrogenase, subunit B</fullName>
    </submittedName>
</protein>
<dbReference type="STRING" id="464029.SAMN02982989_5272"/>
<evidence type="ECO:0000313" key="1">
    <source>
        <dbReference type="EMBL" id="SMF11585.1"/>
    </source>
</evidence>
<dbReference type="AlphaFoldDB" id="A0A1X7D9X4"/>
<name>A0A1X7D9X4_9HYPH</name>
<keyword evidence="2" id="KW-1185">Reference proteome</keyword>
<proteinExistence type="predicted"/>
<accession>A0A1X7D9X4</accession>
<gene>
    <name evidence="1" type="ORF">SAMN02982989_5272</name>
</gene>
<evidence type="ECO:0000313" key="2">
    <source>
        <dbReference type="Proteomes" id="UP000192903"/>
    </source>
</evidence>
<dbReference type="InterPro" id="IPR029035">
    <property type="entry name" value="DHS-like_NAD/FAD-binding_dom"/>
</dbReference>
<dbReference type="RefSeq" id="WP_234810893.1">
    <property type="nucleotide sequence ID" value="NZ_FXAF01000002.1"/>
</dbReference>
<dbReference type="Gene3D" id="3.40.50.1220">
    <property type="entry name" value="TPP-binding domain"/>
    <property type="match status" value="1"/>
</dbReference>
<dbReference type="EMBL" id="FXAF01000002">
    <property type="protein sequence ID" value="SMF11585.1"/>
    <property type="molecule type" value="Genomic_DNA"/>
</dbReference>
<dbReference type="Proteomes" id="UP000192903">
    <property type="component" value="Unassembled WGS sequence"/>
</dbReference>